<sequence>MNSNTAFVAMGNRDLVNEFMVSASRGVLALQGTGLSGVDTKAVPMTVMHQHSPVRLQDKPIVGWQPTAVPASADTFADEAGYAPAIFGGATRLRVHPATVLRSRHRCRTR</sequence>
<dbReference type="AlphaFoldDB" id="A0A4R6PX69"/>
<comment type="caution">
    <text evidence="1">The sequence shown here is derived from an EMBL/GenBank/DDBJ whole genome shotgun (WGS) entry which is preliminary data.</text>
</comment>
<protein>
    <submittedName>
        <fullName evidence="1">Uncharacterized protein</fullName>
    </submittedName>
</protein>
<name>A0A4R6PX69_NOCIG</name>
<dbReference type="Proteomes" id="UP000295087">
    <property type="component" value="Unassembled WGS sequence"/>
</dbReference>
<proteinExistence type="predicted"/>
<organism evidence="1 2">
    <name type="scientific">Nocardia ignorata</name>
    <dbReference type="NCBI Taxonomy" id="145285"/>
    <lineage>
        <taxon>Bacteria</taxon>
        <taxon>Bacillati</taxon>
        <taxon>Actinomycetota</taxon>
        <taxon>Actinomycetes</taxon>
        <taxon>Mycobacteriales</taxon>
        <taxon>Nocardiaceae</taxon>
        <taxon>Nocardia</taxon>
    </lineage>
</organism>
<evidence type="ECO:0000313" key="2">
    <source>
        <dbReference type="Proteomes" id="UP000295087"/>
    </source>
</evidence>
<evidence type="ECO:0000313" key="1">
    <source>
        <dbReference type="EMBL" id="TDP42096.1"/>
    </source>
</evidence>
<dbReference type="EMBL" id="SNXK01000001">
    <property type="protein sequence ID" value="TDP42096.1"/>
    <property type="molecule type" value="Genomic_DNA"/>
</dbReference>
<dbReference type="RefSeq" id="WP_133733820.1">
    <property type="nucleotide sequence ID" value="NZ_JBHXPO010000009.1"/>
</dbReference>
<gene>
    <name evidence="1" type="ORF">DFR75_1011206</name>
</gene>
<accession>A0A4R6PX69</accession>
<keyword evidence="2" id="KW-1185">Reference proteome</keyword>
<reference evidence="1 2" key="1">
    <citation type="submission" date="2019-03" db="EMBL/GenBank/DDBJ databases">
        <title>Genomic Encyclopedia of Type Strains, Phase IV (KMG-IV): sequencing the most valuable type-strain genomes for metagenomic binning, comparative biology and taxonomic classification.</title>
        <authorList>
            <person name="Goeker M."/>
        </authorList>
    </citation>
    <scope>NUCLEOTIDE SEQUENCE [LARGE SCALE GENOMIC DNA]</scope>
    <source>
        <strain evidence="1 2">DSM 44496</strain>
    </source>
</reference>